<protein>
    <submittedName>
        <fullName evidence="2">Uncharacterized protein</fullName>
    </submittedName>
</protein>
<dbReference type="EMBL" id="JAAMPC010000006">
    <property type="protein sequence ID" value="KAG2306857.1"/>
    <property type="molecule type" value="Genomic_DNA"/>
</dbReference>
<accession>A0A8X7V972</accession>
<organism evidence="2 3">
    <name type="scientific">Brassica carinata</name>
    <name type="common">Ethiopian mustard</name>
    <name type="synonym">Abyssinian cabbage</name>
    <dbReference type="NCBI Taxonomy" id="52824"/>
    <lineage>
        <taxon>Eukaryota</taxon>
        <taxon>Viridiplantae</taxon>
        <taxon>Streptophyta</taxon>
        <taxon>Embryophyta</taxon>
        <taxon>Tracheophyta</taxon>
        <taxon>Spermatophyta</taxon>
        <taxon>Magnoliopsida</taxon>
        <taxon>eudicotyledons</taxon>
        <taxon>Gunneridae</taxon>
        <taxon>Pentapetalae</taxon>
        <taxon>rosids</taxon>
        <taxon>malvids</taxon>
        <taxon>Brassicales</taxon>
        <taxon>Brassicaceae</taxon>
        <taxon>Brassiceae</taxon>
        <taxon>Brassica</taxon>
    </lineage>
</organism>
<sequence>MAFTHLSASSMNSLVKAIIMASEVGIEMSCGLFDEIARVTRNLSLPRAFNLYFNKNLKIIDADRSKLGLWWSHYFFVKINEASVSNINRFYQPFWSPAIALLELRLPETMEKPQFDLPDVFNRRKKVSKLGVGEASDSEVQPIVASSVVVSDPTGPTQLDDGGSLGERTRGSPEDSVRSDGRSGFNPHEDVTEDPIPQTSSVTSVPVSIPAEVMEMIEEGKRLQGRCVELHRRNTPLTGEILPAENLEFSKEYITLAKMTHKESLNERFTAERNRLRFSPKVTVLREKMFSCDDMKSECIRRMTQPKKYLAERDLSWMLVSSGLA</sequence>
<proteinExistence type="predicted"/>
<evidence type="ECO:0000313" key="2">
    <source>
        <dbReference type="EMBL" id="KAG2306857.1"/>
    </source>
</evidence>
<dbReference type="Proteomes" id="UP000886595">
    <property type="component" value="Unassembled WGS sequence"/>
</dbReference>
<reference evidence="2 3" key="1">
    <citation type="submission" date="2020-02" db="EMBL/GenBank/DDBJ databases">
        <authorList>
            <person name="Ma Q."/>
            <person name="Huang Y."/>
            <person name="Song X."/>
            <person name="Pei D."/>
        </authorList>
    </citation>
    <scope>NUCLEOTIDE SEQUENCE [LARGE SCALE GENOMIC DNA]</scope>
    <source>
        <strain evidence="2">Sxm20200214</strain>
        <tissue evidence="2">Leaf</tissue>
    </source>
</reference>
<evidence type="ECO:0000313" key="3">
    <source>
        <dbReference type="Proteomes" id="UP000886595"/>
    </source>
</evidence>
<dbReference type="OrthoDB" id="10674436at2759"/>
<feature type="region of interest" description="Disordered" evidence="1">
    <location>
        <begin position="147"/>
        <end position="204"/>
    </location>
</feature>
<feature type="compositionally biased region" description="Basic and acidic residues" evidence="1">
    <location>
        <begin position="167"/>
        <end position="181"/>
    </location>
</feature>
<comment type="caution">
    <text evidence="2">The sequence shown here is derived from an EMBL/GenBank/DDBJ whole genome shotgun (WGS) entry which is preliminary data.</text>
</comment>
<name>A0A8X7V972_BRACI</name>
<feature type="compositionally biased region" description="Low complexity" evidence="1">
    <location>
        <begin position="195"/>
        <end position="204"/>
    </location>
</feature>
<evidence type="ECO:0000256" key="1">
    <source>
        <dbReference type="SAM" id="MobiDB-lite"/>
    </source>
</evidence>
<keyword evidence="3" id="KW-1185">Reference proteome</keyword>
<gene>
    <name evidence="2" type="ORF">Bca52824_026605</name>
</gene>
<dbReference type="AlphaFoldDB" id="A0A8X7V972"/>